<dbReference type="CDD" id="cd00806">
    <property type="entry name" value="TrpRS_core"/>
    <property type="match status" value="1"/>
</dbReference>
<dbReference type="InterPro" id="IPR024109">
    <property type="entry name" value="Trp-tRNA-ligase_bac-type"/>
</dbReference>
<evidence type="ECO:0000256" key="9">
    <source>
        <dbReference type="RuleBase" id="RU363036"/>
    </source>
</evidence>
<keyword evidence="6 8" id="KW-0030">Aminoacyl-tRNA synthetase</keyword>
<feature type="short sequence motif" description="'KMSKS' region" evidence="8">
    <location>
        <begin position="193"/>
        <end position="197"/>
    </location>
</feature>
<feature type="short sequence motif" description="'HIGH' region" evidence="8">
    <location>
        <begin position="10"/>
        <end position="18"/>
    </location>
</feature>
<keyword evidence="2 8" id="KW-0436">Ligase</keyword>
<evidence type="ECO:0000256" key="4">
    <source>
        <dbReference type="ARBA" id="ARBA00022840"/>
    </source>
</evidence>
<evidence type="ECO:0000256" key="3">
    <source>
        <dbReference type="ARBA" id="ARBA00022741"/>
    </source>
</evidence>
<dbReference type="InterPro" id="IPR002305">
    <property type="entry name" value="aa-tRNA-synth_Ic"/>
</dbReference>
<reference evidence="10" key="1">
    <citation type="journal article" date="2020" name="mSystems">
        <title>Genome- and Community-Level Interaction Insights into Carbon Utilization and Element Cycling Functions of Hydrothermarchaeota in Hydrothermal Sediment.</title>
        <authorList>
            <person name="Zhou Z."/>
            <person name="Liu Y."/>
            <person name="Xu W."/>
            <person name="Pan J."/>
            <person name="Luo Z.H."/>
            <person name="Li M."/>
        </authorList>
    </citation>
    <scope>NUCLEOTIDE SEQUENCE [LARGE SCALE GENOMIC DNA]</scope>
    <source>
        <strain evidence="10">HyVt-102</strain>
    </source>
</reference>
<keyword evidence="4 8" id="KW-0067">ATP-binding</keyword>
<feature type="binding site" evidence="8">
    <location>
        <begin position="17"/>
        <end position="18"/>
    </location>
    <ligand>
        <name>ATP</name>
        <dbReference type="ChEBI" id="CHEBI:30616"/>
    </ligand>
</feature>
<dbReference type="InterPro" id="IPR001412">
    <property type="entry name" value="aa-tRNA-synth_I_CS"/>
</dbReference>
<evidence type="ECO:0000256" key="1">
    <source>
        <dbReference type="ARBA" id="ARBA00005594"/>
    </source>
</evidence>
<feature type="binding site" evidence="8">
    <location>
        <position position="186"/>
    </location>
    <ligand>
        <name>ATP</name>
        <dbReference type="ChEBI" id="CHEBI:30616"/>
    </ligand>
</feature>
<name>A0A7C0ZEA6_UNCW3</name>
<keyword evidence="5 8" id="KW-0648">Protein biosynthesis</keyword>
<keyword evidence="3 8" id="KW-0547">Nucleotide-binding</keyword>
<comment type="similarity">
    <text evidence="1 8 9">Belongs to the class-I aminoacyl-tRNA synthetase family.</text>
</comment>
<comment type="function">
    <text evidence="8">Catalyzes the attachment of tryptophan to tRNA(Trp).</text>
</comment>
<comment type="subunit">
    <text evidence="8">Homodimer.</text>
</comment>
<dbReference type="PANTHER" id="PTHR43766:SF1">
    <property type="entry name" value="TRYPTOPHAN--TRNA LIGASE, MITOCHONDRIAL"/>
    <property type="match status" value="1"/>
</dbReference>
<dbReference type="EMBL" id="DQWE01000179">
    <property type="protein sequence ID" value="HDI82901.1"/>
    <property type="molecule type" value="Genomic_DNA"/>
</dbReference>
<feature type="binding site" evidence="8">
    <location>
        <begin position="148"/>
        <end position="150"/>
    </location>
    <ligand>
        <name>ATP</name>
        <dbReference type="ChEBI" id="CHEBI:30616"/>
    </ligand>
</feature>
<proteinExistence type="inferred from homology"/>
<protein>
    <recommendedName>
        <fullName evidence="8">Tryptophan--tRNA ligase</fullName>
        <ecNumber evidence="8">6.1.1.2</ecNumber>
    </recommendedName>
    <alternativeName>
        <fullName evidence="8">Tryptophanyl-tRNA synthetase</fullName>
        <shortName evidence="8">TrpRS</shortName>
    </alternativeName>
</protein>
<comment type="catalytic activity">
    <reaction evidence="7 8">
        <text>tRNA(Trp) + L-tryptophan + ATP = L-tryptophyl-tRNA(Trp) + AMP + diphosphate + H(+)</text>
        <dbReference type="Rhea" id="RHEA:24080"/>
        <dbReference type="Rhea" id="RHEA-COMP:9671"/>
        <dbReference type="Rhea" id="RHEA-COMP:9705"/>
        <dbReference type="ChEBI" id="CHEBI:15378"/>
        <dbReference type="ChEBI" id="CHEBI:30616"/>
        <dbReference type="ChEBI" id="CHEBI:33019"/>
        <dbReference type="ChEBI" id="CHEBI:57912"/>
        <dbReference type="ChEBI" id="CHEBI:78442"/>
        <dbReference type="ChEBI" id="CHEBI:78535"/>
        <dbReference type="ChEBI" id="CHEBI:456215"/>
        <dbReference type="EC" id="6.1.1.2"/>
    </reaction>
</comment>
<dbReference type="EC" id="6.1.1.2" evidence="8"/>
<dbReference type="NCBIfam" id="TIGR00233">
    <property type="entry name" value="trpS"/>
    <property type="match status" value="1"/>
</dbReference>
<feature type="binding site" evidence="8">
    <location>
        <begin position="193"/>
        <end position="197"/>
    </location>
    <ligand>
        <name>ATP</name>
        <dbReference type="ChEBI" id="CHEBI:30616"/>
    </ligand>
</feature>
<dbReference type="GO" id="GO:0005524">
    <property type="term" value="F:ATP binding"/>
    <property type="evidence" value="ECO:0007669"/>
    <property type="project" value="UniProtKB-UniRule"/>
</dbReference>
<evidence type="ECO:0000256" key="7">
    <source>
        <dbReference type="ARBA" id="ARBA00049929"/>
    </source>
</evidence>
<dbReference type="PROSITE" id="PS00178">
    <property type="entry name" value="AA_TRNA_LIGASE_I"/>
    <property type="match status" value="1"/>
</dbReference>
<accession>A0A7C0ZEA6</accession>
<feature type="binding site" evidence="8">
    <location>
        <begin position="9"/>
        <end position="11"/>
    </location>
    <ligand>
        <name>ATP</name>
        <dbReference type="ChEBI" id="CHEBI:30616"/>
    </ligand>
</feature>
<dbReference type="Pfam" id="PF00579">
    <property type="entry name" value="tRNA-synt_1b"/>
    <property type="match status" value="1"/>
</dbReference>
<comment type="subcellular location">
    <subcellularLocation>
        <location evidence="8">Cytoplasm</location>
    </subcellularLocation>
</comment>
<dbReference type="Proteomes" id="UP000885847">
    <property type="component" value="Unassembled WGS sequence"/>
</dbReference>
<dbReference type="PRINTS" id="PR01039">
    <property type="entry name" value="TRNASYNTHTRP"/>
</dbReference>
<dbReference type="PANTHER" id="PTHR43766">
    <property type="entry name" value="TRYPTOPHAN--TRNA LIGASE, MITOCHONDRIAL"/>
    <property type="match status" value="1"/>
</dbReference>
<evidence type="ECO:0000256" key="8">
    <source>
        <dbReference type="HAMAP-Rule" id="MF_00140"/>
    </source>
</evidence>
<comment type="caution">
    <text evidence="10">The sequence shown here is derived from an EMBL/GenBank/DDBJ whole genome shotgun (WGS) entry which is preliminary data.</text>
</comment>
<evidence type="ECO:0000256" key="2">
    <source>
        <dbReference type="ARBA" id="ARBA00022598"/>
    </source>
</evidence>
<feature type="binding site" evidence="8">
    <location>
        <position position="136"/>
    </location>
    <ligand>
        <name>L-tryptophan</name>
        <dbReference type="ChEBI" id="CHEBI:57912"/>
    </ligand>
</feature>
<dbReference type="InterPro" id="IPR014729">
    <property type="entry name" value="Rossmann-like_a/b/a_fold"/>
</dbReference>
<dbReference type="HAMAP" id="MF_00140_B">
    <property type="entry name" value="Trp_tRNA_synth_B"/>
    <property type="match status" value="1"/>
</dbReference>
<dbReference type="Gene3D" id="1.10.240.10">
    <property type="entry name" value="Tyrosyl-Transfer RNA Synthetase"/>
    <property type="match status" value="1"/>
</dbReference>
<dbReference type="InterPro" id="IPR002306">
    <property type="entry name" value="Trp-tRNA-ligase"/>
</dbReference>
<dbReference type="GO" id="GO:0005829">
    <property type="term" value="C:cytosol"/>
    <property type="evidence" value="ECO:0007669"/>
    <property type="project" value="TreeGrafter"/>
</dbReference>
<dbReference type="GO" id="GO:0006436">
    <property type="term" value="P:tryptophanyl-tRNA aminoacylation"/>
    <property type="evidence" value="ECO:0007669"/>
    <property type="project" value="UniProtKB-UniRule"/>
</dbReference>
<dbReference type="InterPro" id="IPR050203">
    <property type="entry name" value="Trp-tRNA_synthetase"/>
</dbReference>
<gene>
    <name evidence="8 10" type="primary">trpS</name>
    <name evidence="10" type="ORF">ENF18_03805</name>
</gene>
<evidence type="ECO:0000256" key="6">
    <source>
        <dbReference type="ARBA" id="ARBA00023146"/>
    </source>
</evidence>
<dbReference type="AlphaFoldDB" id="A0A7C0ZEA6"/>
<sequence>MERVLSGLRPTGRIHIGNYFGALVNWVRFQDEYKCFYEVADWHALTTMYPESKKFRGLIRETVLDWLTVGIDPEKSVLFVQSDVKEHAELHLLFSMLVTIPRLQRNPTIKEVVKDLHMEDKISYGLLGYPVLQASDVLIYRPQKVPIGEDQLPHLELTREIARRFNHLYGETFPEPEPILTKTKRIPGIDGRKMSKSYGNAIYITEPPEEVEKKIMQAFTDPEKIKKDDPGHPEGCVVFAYRSTIDEDGTKELEKKCRAGEIGCVQCKRETAKMMNEFLDKFRKRREELKSVDVTSILKEGAEKAREFARETMQIVRERMGMWSRD</sequence>
<evidence type="ECO:0000256" key="5">
    <source>
        <dbReference type="ARBA" id="ARBA00022917"/>
    </source>
</evidence>
<dbReference type="GO" id="GO:0004830">
    <property type="term" value="F:tryptophan-tRNA ligase activity"/>
    <property type="evidence" value="ECO:0007669"/>
    <property type="project" value="UniProtKB-UniRule"/>
</dbReference>
<dbReference type="Gene3D" id="3.40.50.620">
    <property type="entry name" value="HUPs"/>
    <property type="match status" value="1"/>
</dbReference>
<keyword evidence="8" id="KW-0963">Cytoplasm</keyword>
<organism evidence="10">
    <name type="scientific">candidate division WOR-3 bacterium</name>
    <dbReference type="NCBI Taxonomy" id="2052148"/>
    <lineage>
        <taxon>Bacteria</taxon>
        <taxon>Bacteria division WOR-3</taxon>
    </lineage>
</organism>
<dbReference type="FunFam" id="1.10.240.10:FF:000005">
    <property type="entry name" value="Tryptophan--tRNA ligase"/>
    <property type="match status" value="1"/>
</dbReference>
<dbReference type="SUPFAM" id="SSF52374">
    <property type="entry name" value="Nucleotidylyl transferase"/>
    <property type="match status" value="1"/>
</dbReference>
<evidence type="ECO:0000313" key="10">
    <source>
        <dbReference type="EMBL" id="HDI82901.1"/>
    </source>
</evidence>